<dbReference type="Pfam" id="PF02825">
    <property type="entry name" value="WWE"/>
    <property type="match status" value="1"/>
</dbReference>
<dbReference type="InterPro" id="IPR037197">
    <property type="entry name" value="WWE_dom_sf"/>
</dbReference>
<dbReference type="GO" id="GO:0003950">
    <property type="term" value="F:NAD+ poly-ADP-ribosyltransferase activity"/>
    <property type="evidence" value="ECO:0007669"/>
    <property type="project" value="TreeGrafter"/>
</dbReference>
<dbReference type="PROSITE" id="PS50918">
    <property type="entry name" value="WWE"/>
    <property type="match status" value="1"/>
</dbReference>
<comment type="similarity">
    <text evidence="3">Belongs to the ARTD/PARP family.</text>
</comment>
<keyword evidence="2" id="KW-0539">Nucleus</keyword>
<dbReference type="PANTHER" id="PTHR45740">
    <property type="entry name" value="POLY [ADP-RIBOSE] POLYMERASE"/>
    <property type="match status" value="1"/>
</dbReference>
<reference evidence="5" key="3">
    <citation type="submission" date="2025-09" db="UniProtKB">
        <authorList>
            <consortium name="Ensembl"/>
        </authorList>
    </citation>
    <scope>IDENTIFICATION</scope>
</reference>
<evidence type="ECO:0000259" key="4">
    <source>
        <dbReference type="PROSITE" id="PS50918"/>
    </source>
</evidence>
<name>A0A4W5NXH8_9TELE</name>
<dbReference type="GO" id="GO:1990404">
    <property type="term" value="F:NAD+-protein mono-ADP-ribosyltransferase activity"/>
    <property type="evidence" value="ECO:0007669"/>
    <property type="project" value="TreeGrafter"/>
</dbReference>
<dbReference type="SUPFAM" id="SSF117839">
    <property type="entry name" value="WWE domain"/>
    <property type="match status" value="1"/>
</dbReference>
<dbReference type="InterPro" id="IPR051712">
    <property type="entry name" value="ARTD-AVP"/>
</dbReference>
<dbReference type="STRING" id="62062.ENSHHUP00000054035"/>
<accession>A0A4W5NXH8</accession>
<feature type="domain" description="WWE" evidence="4">
    <location>
        <begin position="16"/>
        <end position="96"/>
    </location>
</feature>
<organism evidence="5 6">
    <name type="scientific">Hucho hucho</name>
    <name type="common">huchen</name>
    <dbReference type="NCBI Taxonomy" id="62062"/>
    <lineage>
        <taxon>Eukaryota</taxon>
        <taxon>Metazoa</taxon>
        <taxon>Chordata</taxon>
        <taxon>Craniata</taxon>
        <taxon>Vertebrata</taxon>
        <taxon>Euteleostomi</taxon>
        <taxon>Actinopterygii</taxon>
        <taxon>Neopterygii</taxon>
        <taxon>Teleostei</taxon>
        <taxon>Protacanthopterygii</taxon>
        <taxon>Salmoniformes</taxon>
        <taxon>Salmonidae</taxon>
        <taxon>Salmoninae</taxon>
        <taxon>Hucho</taxon>
    </lineage>
</organism>
<sequence length="96" mass="11215">MSHGFSEVHHPSTLPSVTQPIYVLTTEWAWFWENEYGKWVQYASIKEMHRLSSITSEDLEKRYQEDQSAVVKFTAGQQSYELSLRGNTQHSCAKYI</sequence>
<comment type="subcellular location">
    <subcellularLocation>
        <location evidence="1">Nucleus</location>
    </subcellularLocation>
</comment>
<protein>
    <recommendedName>
        <fullName evidence="4">WWE domain-containing protein</fullName>
    </recommendedName>
</protein>
<dbReference type="Proteomes" id="UP000314982">
    <property type="component" value="Unassembled WGS sequence"/>
</dbReference>
<reference evidence="5" key="2">
    <citation type="submission" date="2025-08" db="UniProtKB">
        <authorList>
            <consortium name="Ensembl"/>
        </authorList>
    </citation>
    <scope>IDENTIFICATION</scope>
</reference>
<reference evidence="6" key="1">
    <citation type="submission" date="2018-06" db="EMBL/GenBank/DDBJ databases">
        <title>Genome assembly of Danube salmon.</title>
        <authorList>
            <person name="Macqueen D.J."/>
            <person name="Gundappa M.K."/>
        </authorList>
    </citation>
    <scope>NUCLEOTIDE SEQUENCE [LARGE SCALE GENOMIC DNA]</scope>
</reference>
<dbReference type="PANTHER" id="PTHR45740:SF15">
    <property type="entry name" value="ZINC FINGER CCCH TYPE DOMAIN CONTAINING 1-LIKE"/>
    <property type="match status" value="1"/>
</dbReference>
<dbReference type="InterPro" id="IPR004170">
    <property type="entry name" value="WWE_dom"/>
</dbReference>
<evidence type="ECO:0000256" key="3">
    <source>
        <dbReference type="ARBA" id="ARBA00024347"/>
    </source>
</evidence>
<evidence type="ECO:0000256" key="1">
    <source>
        <dbReference type="ARBA" id="ARBA00004123"/>
    </source>
</evidence>
<dbReference type="Gene3D" id="3.30.720.50">
    <property type="match status" value="1"/>
</dbReference>
<evidence type="ECO:0000313" key="5">
    <source>
        <dbReference type="Ensembl" id="ENSHHUP00000054035.1"/>
    </source>
</evidence>
<evidence type="ECO:0000313" key="6">
    <source>
        <dbReference type="Proteomes" id="UP000314982"/>
    </source>
</evidence>
<dbReference type="AlphaFoldDB" id="A0A4W5NXH8"/>
<evidence type="ECO:0000256" key="2">
    <source>
        <dbReference type="ARBA" id="ARBA00023242"/>
    </source>
</evidence>
<dbReference type="GO" id="GO:0005634">
    <property type="term" value="C:nucleus"/>
    <property type="evidence" value="ECO:0007669"/>
    <property type="project" value="UniProtKB-SubCell"/>
</dbReference>
<dbReference type="Ensembl" id="ENSHHUT00000055917.1">
    <property type="protein sequence ID" value="ENSHHUP00000054035.1"/>
    <property type="gene ID" value="ENSHHUG00000032435.1"/>
</dbReference>
<keyword evidence="6" id="KW-1185">Reference proteome</keyword>
<proteinExistence type="inferred from homology"/>